<organism evidence="1 2">
    <name type="scientific">Prymnesium parvum</name>
    <name type="common">Toxic golden alga</name>
    <dbReference type="NCBI Taxonomy" id="97485"/>
    <lineage>
        <taxon>Eukaryota</taxon>
        <taxon>Haptista</taxon>
        <taxon>Haptophyta</taxon>
        <taxon>Prymnesiophyceae</taxon>
        <taxon>Prymnesiales</taxon>
        <taxon>Prymnesiaceae</taxon>
        <taxon>Prymnesium</taxon>
    </lineage>
</organism>
<proteinExistence type="predicted"/>
<evidence type="ECO:0000313" key="2">
    <source>
        <dbReference type="Proteomes" id="UP001515480"/>
    </source>
</evidence>
<name>A0AB34JC19_PRYPA</name>
<dbReference type="EMBL" id="JBGBPQ010000010">
    <property type="protein sequence ID" value="KAL1518528.1"/>
    <property type="molecule type" value="Genomic_DNA"/>
</dbReference>
<sequence length="98" mass="10684">MVDETGFRLAMLSRRGMVVPAEPDEGDEAEHEVPACHKLVYGCSKPSKILALDSLAGARKRRMKGKKLLECSGHQLQASRMTASLPYRCAQTAADVVI</sequence>
<reference evidence="1 2" key="1">
    <citation type="journal article" date="2024" name="Science">
        <title>Giant polyketide synthase enzymes in the biosynthesis of giant marine polyether toxins.</title>
        <authorList>
            <person name="Fallon T.R."/>
            <person name="Shende V.V."/>
            <person name="Wierzbicki I.H."/>
            <person name="Pendleton A.L."/>
            <person name="Watervoot N.F."/>
            <person name="Auber R.P."/>
            <person name="Gonzalez D.J."/>
            <person name="Wisecaver J.H."/>
            <person name="Moore B.S."/>
        </authorList>
    </citation>
    <scope>NUCLEOTIDE SEQUENCE [LARGE SCALE GENOMIC DNA]</scope>
    <source>
        <strain evidence="1 2">12B1</strain>
    </source>
</reference>
<accession>A0AB34JC19</accession>
<keyword evidence="2" id="KW-1185">Reference proteome</keyword>
<gene>
    <name evidence="1" type="ORF">AB1Y20_002817</name>
</gene>
<protein>
    <recommendedName>
        <fullName evidence="3">DDE-1 domain-containing protein</fullName>
    </recommendedName>
</protein>
<dbReference type="Proteomes" id="UP001515480">
    <property type="component" value="Unassembled WGS sequence"/>
</dbReference>
<dbReference type="AlphaFoldDB" id="A0AB34JC19"/>
<evidence type="ECO:0000313" key="1">
    <source>
        <dbReference type="EMBL" id="KAL1518528.1"/>
    </source>
</evidence>
<comment type="caution">
    <text evidence="1">The sequence shown here is derived from an EMBL/GenBank/DDBJ whole genome shotgun (WGS) entry which is preliminary data.</text>
</comment>
<evidence type="ECO:0008006" key="3">
    <source>
        <dbReference type="Google" id="ProtNLM"/>
    </source>
</evidence>